<dbReference type="PANTHER" id="PTHR41247">
    <property type="entry name" value="HTH-TYPE TRANSCRIPTIONAL REPRESSOR YCNK"/>
    <property type="match status" value="1"/>
</dbReference>
<gene>
    <name evidence="1" type="primary">nosL</name>
    <name evidence="1" type="ordered locus">pNG7145</name>
</gene>
<dbReference type="InterPro" id="IPR008719">
    <property type="entry name" value="N2O_reductase_NosL"/>
</dbReference>
<dbReference type="SUPFAM" id="SSF160387">
    <property type="entry name" value="NosL/MerB-like"/>
    <property type="match status" value="1"/>
</dbReference>
<dbReference type="EnsemblBacteria" id="AAV44854">
    <property type="protein sequence ID" value="AAV44854"/>
    <property type="gene ID" value="pNG7145"/>
</dbReference>
<dbReference type="HOGENOM" id="CLU_096026_0_0_2"/>
<evidence type="ECO:0000313" key="2">
    <source>
        <dbReference type="Proteomes" id="UP000001169"/>
    </source>
</evidence>
<protein>
    <submittedName>
        <fullName evidence="1">NosL protein</fullName>
    </submittedName>
</protein>
<dbReference type="Gene3D" id="3.30.70.2050">
    <property type="match status" value="1"/>
</dbReference>
<sequence>MNHLVSFSVASSMSEHATGLTRRCFLAGTGTVAVVSLSGCLGNSEEIDPVSIESGQNCDQCGMVIDQHPGPVGQTYYQDNTPEGHDPPARFCSTTCTYRHRFAKEQSGWTPAETFLTDYSTTDYEIRTDGGKTIISRHLEAEAFAPVGQLTVVANSDVEGAMGTAIVPFSDSADAESFAEEYGGQTLPAEDISRELVGGM</sequence>
<name>Q5V6J8_HALMA</name>
<dbReference type="Proteomes" id="UP000001169">
    <property type="component" value="Plasmid pNG700"/>
</dbReference>
<accession>Q5V6J8</accession>
<dbReference type="Pfam" id="PF05573">
    <property type="entry name" value="NosL"/>
    <property type="match status" value="1"/>
</dbReference>
<geneLocation type="plasmid" evidence="1 2">
    <name>pNG700</name>
</geneLocation>
<dbReference type="PANTHER" id="PTHR41247:SF1">
    <property type="entry name" value="HTH-TYPE TRANSCRIPTIONAL REPRESSOR YCNK"/>
    <property type="match status" value="1"/>
</dbReference>
<proteinExistence type="predicted"/>
<keyword evidence="2" id="KW-1185">Reference proteome</keyword>
<dbReference type="PATRIC" id="fig|272569.17.peg.587"/>
<dbReference type="AlphaFoldDB" id="Q5V6J8"/>
<dbReference type="KEGG" id="hma:pNG7145"/>
<evidence type="ECO:0000313" key="1">
    <source>
        <dbReference type="EMBL" id="AAV44854.1"/>
    </source>
</evidence>
<reference evidence="1 2" key="1">
    <citation type="journal article" date="2004" name="Genome Res.">
        <title>Genome sequence of Haloarcula marismortui: a halophilic archaeon from the Dead Sea.</title>
        <authorList>
            <person name="Baliga N.S."/>
            <person name="Bonneau R."/>
            <person name="Facciotti M.T."/>
            <person name="Pan M."/>
            <person name="Glusman G."/>
            <person name="Deutsch E.W."/>
            <person name="Shannon P."/>
            <person name="Chiu Y."/>
            <person name="Weng R.S."/>
            <person name="Gan R.R."/>
            <person name="Hung P."/>
            <person name="Date S.V."/>
            <person name="Marcotte E."/>
            <person name="Hood L."/>
            <person name="Ng W.V."/>
        </authorList>
    </citation>
    <scope>NUCLEOTIDE SEQUENCE [LARGE SCALE GENOMIC DNA]</scope>
    <source>
        <strain evidence="2">ATCC 43049 / DSM 3752 / JCM 8966 / VKM B-1809</strain>
        <plasmid evidence="2">Plasmid pNG700</plasmid>
    </source>
</reference>
<dbReference type="EMBL" id="AY596296">
    <property type="protein sequence ID" value="AAV44854.1"/>
    <property type="molecule type" value="Genomic_DNA"/>
</dbReference>
<organism evidence="1 2">
    <name type="scientific">Haloarcula marismortui (strain ATCC 43049 / DSM 3752 / JCM 8966 / VKM B-1809)</name>
    <name type="common">Halobacterium marismortui</name>
    <dbReference type="NCBI Taxonomy" id="272569"/>
    <lineage>
        <taxon>Archaea</taxon>
        <taxon>Methanobacteriati</taxon>
        <taxon>Methanobacteriota</taxon>
        <taxon>Stenosarchaea group</taxon>
        <taxon>Halobacteria</taxon>
        <taxon>Halobacteriales</taxon>
        <taxon>Haloarculaceae</taxon>
        <taxon>Haloarcula</taxon>
    </lineage>
</organism>
<keyword evidence="1" id="KW-0614">Plasmid</keyword>